<accession>A0ABQ6BV25</accession>
<evidence type="ECO:0000313" key="6">
    <source>
        <dbReference type="EMBL" id="GLS05307.1"/>
    </source>
</evidence>
<dbReference type="PROSITE" id="PS50931">
    <property type="entry name" value="HTH_LYSR"/>
    <property type="match status" value="1"/>
</dbReference>
<dbReference type="Gene3D" id="3.40.190.290">
    <property type="match status" value="1"/>
</dbReference>
<dbReference type="InterPro" id="IPR036388">
    <property type="entry name" value="WH-like_DNA-bd_sf"/>
</dbReference>
<dbReference type="Pfam" id="PF03466">
    <property type="entry name" value="LysR_substrate"/>
    <property type="match status" value="1"/>
</dbReference>
<evidence type="ECO:0000256" key="1">
    <source>
        <dbReference type="ARBA" id="ARBA00009437"/>
    </source>
</evidence>
<reference evidence="7" key="1">
    <citation type="journal article" date="2019" name="Int. J. Syst. Evol. Microbiol.">
        <title>The Global Catalogue of Microorganisms (GCM) 10K type strain sequencing project: providing services to taxonomists for standard genome sequencing and annotation.</title>
        <authorList>
            <consortium name="The Broad Institute Genomics Platform"/>
            <consortium name="The Broad Institute Genome Sequencing Center for Infectious Disease"/>
            <person name="Wu L."/>
            <person name="Ma J."/>
        </authorList>
    </citation>
    <scope>NUCLEOTIDE SEQUENCE [LARGE SCALE GENOMIC DNA]</scope>
    <source>
        <strain evidence="7">NBRC 104970</strain>
    </source>
</reference>
<dbReference type="EMBL" id="BSOZ01000042">
    <property type="protein sequence ID" value="GLS05307.1"/>
    <property type="molecule type" value="Genomic_DNA"/>
</dbReference>
<dbReference type="SUPFAM" id="SSF53850">
    <property type="entry name" value="Periplasmic binding protein-like II"/>
    <property type="match status" value="1"/>
</dbReference>
<evidence type="ECO:0000256" key="4">
    <source>
        <dbReference type="ARBA" id="ARBA00023163"/>
    </source>
</evidence>
<evidence type="ECO:0000256" key="2">
    <source>
        <dbReference type="ARBA" id="ARBA00023015"/>
    </source>
</evidence>
<gene>
    <name evidence="6" type="ORF">GCM10007860_24580</name>
</gene>
<dbReference type="InterPro" id="IPR000847">
    <property type="entry name" value="LysR_HTH_N"/>
</dbReference>
<dbReference type="InterPro" id="IPR058163">
    <property type="entry name" value="LysR-type_TF_proteobact-type"/>
</dbReference>
<dbReference type="CDD" id="cd08473">
    <property type="entry name" value="PBP2_CrgA_like_4"/>
    <property type="match status" value="1"/>
</dbReference>
<keyword evidence="3" id="KW-0238">DNA-binding</keyword>
<protein>
    <submittedName>
        <fullName evidence="6">LysR family transcriptional regulator</fullName>
    </submittedName>
</protein>
<evidence type="ECO:0000256" key="3">
    <source>
        <dbReference type="ARBA" id="ARBA00023125"/>
    </source>
</evidence>
<keyword evidence="4" id="KW-0804">Transcription</keyword>
<dbReference type="RefSeq" id="WP_018749215.1">
    <property type="nucleotide sequence ID" value="NZ_BAABUF010000013.1"/>
</dbReference>
<dbReference type="PANTHER" id="PTHR30537:SF31">
    <property type="entry name" value="TRANSCRIPTIONAL REGULATOR, LYSR FAMILY"/>
    <property type="match status" value="1"/>
</dbReference>
<dbReference type="InterPro" id="IPR005119">
    <property type="entry name" value="LysR_subst-bd"/>
</dbReference>
<comment type="caution">
    <text evidence="6">The sequence shown here is derived from an EMBL/GenBank/DDBJ whole genome shotgun (WGS) entry which is preliminary data.</text>
</comment>
<dbReference type="SUPFAM" id="SSF46785">
    <property type="entry name" value="Winged helix' DNA-binding domain"/>
    <property type="match status" value="1"/>
</dbReference>
<keyword evidence="7" id="KW-1185">Reference proteome</keyword>
<dbReference type="Pfam" id="PF00126">
    <property type="entry name" value="HTH_1"/>
    <property type="match status" value="1"/>
</dbReference>
<sequence>MQDLNDMLYFAEVVERGGFAAASRVLGIPKSRLSRRVAELETRLGVRLLHRTTRKLSLTEVGELYYRHCAAVRDEAGAAAETVARVQAEPRGTVRLAVPITLAQTMLGHLIPLFLAQNPQVKVDMRVTNRVVDLVEEGVDVALRVRQTLSDSGSLVVKQLGLTRAVLVVSPAQLARQGQPTRPEELSWMDTLAMSAQDGRASLLLRGPGGAEYTFVHHPRYVADDLLTLKLAALAGIGIAWLPDYMCNEELADGRLLPLLPAWEPPPGVVHAVFPSRRGLVPAVRRLLDFLGEMVTDCPEVEQLSGL</sequence>
<feature type="domain" description="HTH lysR-type" evidence="5">
    <location>
        <begin position="1"/>
        <end position="59"/>
    </location>
</feature>
<evidence type="ECO:0000259" key="5">
    <source>
        <dbReference type="PROSITE" id="PS50931"/>
    </source>
</evidence>
<dbReference type="Proteomes" id="UP001156836">
    <property type="component" value="Unassembled WGS sequence"/>
</dbReference>
<dbReference type="PANTHER" id="PTHR30537">
    <property type="entry name" value="HTH-TYPE TRANSCRIPTIONAL REGULATOR"/>
    <property type="match status" value="1"/>
</dbReference>
<name>A0ABQ6BV25_9NEIS</name>
<organism evidence="6 7">
    <name type="scientific">Chitiniphilus shinanonensis</name>
    <dbReference type="NCBI Taxonomy" id="553088"/>
    <lineage>
        <taxon>Bacteria</taxon>
        <taxon>Pseudomonadati</taxon>
        <taxon>Pseudomonadota</taxon>
        <taxon>Betaproteobacteria</taxon>
        <taxon>Neisseriales</taxon>
        <taxon>Chitinibacteraceae</taxon>
        <taxon>Chitiniphilus</taxon>
    </lineage>
</organism>
<evidence type="ECO:0000313" key="7">
    <source>
        <dbReference type="Proteomes" id="UP001156836"/>
    </source>
</evidence>
<comment type="similarity">
    <text evidence="1">Belongs to the LysR transcriptional regulatory family.</text>
</comment>
<dbReference type="Gene3D" id="1.10.10.10">
    <property type="entry name" value="Winged helix-like DNA-binding domain superfamily/Winged helix DNA-binding domain"/>
    <property type="match status" value="1"/>
</dbReference>
<dbReference type="InterPro" id="IPR036390">
    <property type="entry name" value="WH_DNA-bd_sf"/>
</dbReference>
<proteinExistence type="inferred from homology"/>
<keyword evidence="2" id="KW-0805">Transcription regulation</keyword>